<dbReference type="InterPro" id="IPR050950">
    <property type="entry name" value="HTH-type_LysR_regulators"/>
</dbReference>
<evidence type="ECO:0000259" key="5">
    <source>
        <dbReference type="PROSITE" id="PS50931"/>
    </source>
</evidence>
<dbReference type="Proteomes" id="UP000255125">
    <property type="component" value="Unassembled WGS sequence"/>
</dbReference>
<comment type="similarity">
    <text evidence="1">Belongs to the LysR transcriptional regulatory family.</text>
</comment>
<sequence>MIDAVDDSIDLKRVRHLVYLSEELHFSRAAARAHLSQTAFSRSIQSLESDLGVRLFDRDTRSVTLTEAGKQLIGRAHELLSCAKKMQAQANDLAGTEGGELRFGVTPMAANLNTTDVLVKLRKSIPRLVLNVQVNFWEHLSHQLETDQLEFVVATLRADQMFDPRFSITHLPPQPASIFCRRDHPLAQQDRPISRQQILQYPWSGVVPSSEASLYALFDLKPGTLLPWTLSSNDLNLLRETTLTSDSLLLTWCSWLEQDLRDGVLVDLMPSIQPGWPADLLTITNAVVCQAGRTLSPIAQQAVDSIIANAER</sequence>
<dbReference type="SUPFAM" id="SSF53850">
    <property type="entry name" value="Periplasmic binding protein-like II"/>
    <property type="match status" value="1"/>
</dbReference>
<dbReference type="GO" id="GO:0005829">
    <property type="term" value="C:cytosol"/>
    <property type="evidence" value="ECO:0007669"/>
    <property type="project" value="TreeGrafter"/>
</dbReference>
<dbReference type="InterPro" id="IPR036388">
    <property type="entry name" value="WH-like_DNA-bd_sf"/>
</dbReference>
<dbReference type="Pfam" id="PF00126">
    <property type="entry name" value="HTH_1"/>
    <property type="match status" value="1"/>
</dbReference>
<evidence type="ECO:0000256" key="2">
    <source>
        <dbReference type="ARBA" id="ARBA00023015"/>
    </source>
</evidence>
<dbReference type="GO" id="GO:0003677">
    <property type="term" value="F:DNA binding"/>
    <property type="evidence" value="ECO:0007669"/>
    <property type="project" value="UniProtKB-KW"/>
</dbReference>
<evidence type="ECO:0000256" key="1">
    <source>
        <dbReference type="ARBA" id="ARBA00009437"/>
    </source>
</evidence>
<keyword evidence="2" id="KW-0805">Transcription regulation</keyword>
<dbReference type="FunFam" id="1.10.10.10:FF:000001">
    <property type="entry name" value="LysR family transcriptional regulator"/>
    <property type="match status" value="1"/>
</dbReference>
<dbReference type="GO" id="GO:0003700">
    <property type="term" value="F:DNA-binding transcription factor activity"/>
    <property type="evidence" value="ECO:0007669"/>
    <property type="project" value="InterPro"/>
</dbReference>
<keyword evidence="4" id="KW-0804">Transcription</keyword>
<dbReference type="AlphaFoldDB" id="A0A379IEY5"/>
<dbReference type="InterPro" id="IPR005119">
    <property type="entry name" value="LysR_subst-bd"/>
</dbReference>
<organism evidence="6 7">
    <name type="scientific">Pseudomonas fluorescens</name>
    <dbReference type="NCBI Taxonomy" id="294"/>
    <lineage>
        <taxon>Bacteria</taxon>
        <taxon>Pseudomonadati</taxon>
        <taxon>Pseudomonadota</taxon>
        <taxon>Gammaproteobacteria</taxon>
        <taxon>Pseudomonadales</taxon>
        <taxon>Pseudomonadaceae</taxon>
        <taxon>Pseudomonas</taxon>
    </lineage>
</organism>
<evidence type="ECO:0000256" key="4">
    <source>
        <dbReference type="ARBA" id="ARBA00023163"/>
    </source>
</evidence>
<dbReference type="EMBL" id="UGUS01000002">
    <property type="protein sequence ID" value="SUD31286.1"/>
    <property type="molecule type" value="Genomic_DNA"/>
</dbReference>
<reference evidence="6 7" key="1">
    <citation type="submission" date="2018-06" db="EMBL/GenBank/DDBJ databases">
        <authorList>
            <consortium name="Pathogen Informatics"/>
            <person name="Doyle S."/>
        </authorList>
    </citation>
    <scope>NUCLEOTIDE SEQUENCE [LARGE SCALE GENOMIC DNA]</scope>
    <source>
        <strain evidence="6 7">NCTC10392</strain>
    </source>
</reference>
<dbReference type="Gene3D" id="3.40.190.10">
    <property type="entry name" value="Periplasmic binding protein-like II"/>
    <property type="match status" value="2"/>
</dbReference>
<dbReference type="SUPFAM" id="SSF46785">
    <property type="entry name" value="Winged helix' DNA-binding domain"/>
    <property type="match status" value="1"/>
</dbReference>
<evidence type="ECO:0000256" key="3">
    <source>
        <dbReference type="ARBA" id="ARBA00023125"/>
    </source>
</evidence>
<dbReference type="Pfam" id="PF03466">
    <property type="entry name" value="LysR_substrate"/>
    <property type="match status" value="1"/>
</dbReference>
<dbReference type="PRINTS" id="PR00039">
    <property type="entry name" value="HTHLYSR"/>
</dbReference>
<keyword evidence="3" id="KW-0238">DNA-binding</keyword>
<dbReference type="Gene3D" id="1.10.10.10">
    <property type="entry name" value="Winged helix-like DNA-binding domain superfamily/Winged helix DNA-binding domain"/>
    <property type="match status" value="1"/>
</dbReference>
<evidence type="ECO:0000313" key="6">
    <source>
        <dbReference type="EMBL" id="SUD31286.1"/>
    </source>
</evidence>
<proteinExistence type="inferred from homology"/>
<dbReference type="PANTHER" id="PTHR30419:SF30">
    <property type="entry name" value="LYSR FAMILY TRANSCRIPTIONAL REGULATOR"/>
    <property type="match status" value="1"/>
</dbReference>
<accession>A0A379IEY5</accession>
<protein>
    <submittedName>
        <fullName evidence="6">SDS degradation transcriptional activation protein SdsB</fullName>
    </submittedName>
</protein>
<dbReference type="InterPro" id="IPR036390">
    <property type="entry name" value="WH_DNA-bd_sf"/>
</dbReference>
<dbReference type="PANTHER" id="PTHR30419">
    <property type="entry name" value="HTH-TYPE TRANSCRIPTIONAL REGULATOR YBHD"/>
    <property type="match status" value="1"/>
</dbReference>
<gene>
    <name evidence="6" type="primary">sdsB3</name>
    <name evidence="6" type="ORF">NCTC10392_03214</name>
</gene>
<evidence type="ECO:0000313" key="7">
    <source>
        <dbReference type="Proteomes" id="UP000255125"/>
    </source>
</evidence>
<dbReference type="InterPro" id="IPR000847">
    <property type="entry name" value="LysR_HTH_N"/>
</dbReference>
<feature type="domain" description="HTH lysR-type" evidence="5">
    <location>
        <begin position="9"/>
        <end position="66"/>
    </location>
</feature>
<dbReference type="PROSITE" id="PS50931">
    <property type="entry name" value="HTH_LYSR"/>
    <property type="match status" value="1"/>
</dbReference>
<name>A0A379IEY5_PSEFL</name>